<dbReference type="EMBL" id="LGRX02021898">
    <property type="protein sequence ID" value="KAK3256184.1"/>
    <property type="molecule type" value="Genomic_DNA"/>
</dbReference>
<feature type="non-terminal residue" evidence="2">
    <location>
        <position position="219"/>
    </location>
</feature>
<evidence type="ECO:0000256" key="1">
    <source>
        <dbReference type="SAM" id="MobiDB-lite"/>
    </source>
</evidence>
<gene>
    <name evidence="2" type="ORF">CYMTET_34668</name>
</gene>
<accession>A0AAE0FAV0</accession>
<keyword evidence="3" id="KW-1185">Reference proteome</keyword>
<name>A0AAE0FAV0_9CHLO</name>
<comment type="caution">
    <text evidence="2">The sequence shown here is derived from an EMBL/GenBank/DDBJ whole genome shotgun (WGS) entry which is preliminary data.</text>
</comment>
<evidence type="ECO:0000313" key="3">
    <source>
        <dbReference type="Proteomes" id="UP001190700"/>
    </source>
</evidence>
<feature type="non-terminal residue" evidence="2">
    <location>
        <position position="1"/>
    </location>
</feature>
<dbReference type="Proteomes" id="UP001190700">
    <property type="component" value="Unassembled WGS sequence"/>
</dbReference>
<proteinExistence type="predicted"/>
<sequence>VGADRVQSTAREGCRYKVGADRVQSTAREGCRYKAELKKEEGQETEEEKLRHVMRVRGMLMRDEGMLDLLRVEGTLVWGLATKTFEGGGHKRGNGTSGDANTSDNSTDYSSDYPTEDSTEYSNGGPESVQECKDDLNYRATLNSVVVDCEGAVAMLASIGVTNCSIAVEGLEGHDYMTYDEEEMSQLADSCVLTCGLCESAARRARTGHPTQSEDGLQG</sequence>
<feature type="compositionally biased region" description="Low complexity" evidence="1">
    <location>
        <begin position="99"/>
        <end position="113"/>
    </location>
</feature>
<protein>
    <submittedName>
        <fullName evidence="2">Uncharacterized protein</fullName>
    </submittedName>
</protein>
<dbReference type="AlphaFoldDB" id="A0AAE0FAV0"/>
<reference evidence="2 3" key="1">
    <citation type="journal article" date="2015" name="Genome Biol. Evol.">
        <title>Comparative Genomics of a Bacterivorous Green Alga Reveals Evolutionary Causalities and Consequences of Phago-Mixotrophic Mode of Nutrition.</title>
        <authorList>
            <person name="Burns J.A."/>
            <person name="Paasch A."/>
            <person name="Narechania A."/>
            <person name="Kim E."/>
        </authorList>
    </citation>
    <scope>NUCLEOTIDE SEQUENCE [LARGE SCALE GENOMIC DNA]</scope>
    <source>
        <strain evidence="2 3">PLY_AMNH</strain>
    </source>
</reference>
<organism evidence="2 3">
    <name type="scientific">Cymbomonas tetramitiformis</name>
    <dbReference type="NCBI Taxonomy" id="36881"/>
    <lineage>
        <taxon>Eukaryota</taxon>
        <taxon>Viridiplantae</taxon>
        <taxon>Chlorophyta</taxon>
        <taxon>Pyramimonadophyceae</taxon>
        <taxon>Pyramimonadales</taxon>
        <taxon>Pyramimonadaceae</taxon>
        <taxon>Cymbomonas</taxon>
    </lineage>
</organism>
<evidence type="ECO:0000313" key="2">
    <source>
        <dbReference type="EMBL" id="KAK3256184.1"/>
    </source>
</evidence>
<feature type="region of interest" description="Disordered" evidence="1">
    <location>
        <begin position="88"/>
        <end position="129"/>
    </location>
</feature>